<dbReference type="HOGENOM" id="CLU_015092_1_0_1"/>
<organism evidence="2 3">
    <name type="scientific">Phaeoacremonium minimum (strain UCR-PA7)</name>
    <name type="common">Esca disease fungus</name>
    <name type="synonym">Togninia minima</name>
    <dbReference type="NCBI Taxonomy" id="1286976"/>
    <lineage>
        <taxon>Eukaryota</taxon>
        <taxon>Fungi</taxon>
        <taxon>Dikarya</taxon>
        <taxon>Ascomycota</taxon>
        <taxon>Pezizomycotina</taxon>
        <taxon>Sordariomycetes</taxon>
        <taxon>Sordariomycetidae</taxon>
        <taxon>Togniniales</taxon>
        <taxon>Togniniaceae</taxon>
        <taxon>Phaeoacremonium</taxon>
    </lineage>
</organism>
<dbReference type="KEGG" id="tmn:UCRPA7_6220"/>
<evidence type="ECO:0000313" key="2">
    <source>
        <dbReference type="EMBL" id="EON98295.1"/>
    </source>
</evidence>
<keyword evidence="3" id="KW-1185">Reference proteome</keyword>
<dbReference type="PANTHER" id="PTHR35394:SF5">
    <property type="entry name" value="DUF3176 DOMAIN-CONTAINING PROTEIN"/>
    <property type="match status" value="1"/>
</dbReference>
<protein>
    <submittedName>
        <fullName evidence="2">Uncharacterized protein</fullName>
    </submittedName>
</protein>
<reference evidence="3" key="1">
    <citation type="journal article" date="2013" name="Genome Announc.">
        <title>Draft genome sequence of the ascomycete Phaeoacremonium aleophilum strain UCR-PA7, a causal agent of the esca disease complex in grapevines.</title>
        <authorList>
            <person name="Blanco-Ulate B."/>
            <person name="Rolshausen P."/>
            <person name="Cantu D."/>
        </authorList>
    </citation>
    <scope>NUCLEOTIDE SEQUENCE [LARGE SCALE GENOMIC DNA]</scope>
    <source>
        <strain evidence="3">UCR-PA7</strain>
    </source>
</reference>
<dbReference type="GeneID" id="19326854"/>
<dbReference type="AlphaFoldDB" id="R8BG72"/>
<name>R8BG72_PHAM7</name>
<evidence type="ECO:0000313" key="3">
    <source>
        <dbReference type="Proteomes" id="UP000014074"/>
    </source>
</evidence>
<feature type="region of interest" description="Disordered" evidence="1">
    <location>
        <begin position="484"/>
        <end position="515"/>
    </location>
</feature>
<feature type="compositionally biased region" description="Basic and acidic residues" evidence="1">
    <location>
        <begin position="498"/>
        <end position="515"/>
    </location>
</feature>
<gene>
    <name evidence="2" type="ORF">UCRPA7_6220</name>
</gene>
<dbReference type="PANTHER" id="PTHR35394">
    <property type="entry name" value="DUF3176 DOMAIN-CONTAINING PROTEIN"/>
    <property type="match status" value="1"/>
</dbReference>
<dbReference type="eggNOG" id="ENOG502SNPD">
    <property type="taxonomic scope" value="Eukaryota"/>
</dbReference>
<proteinExistence type="predicted"/>
<dbReference type="OrthoDB" id="5242705at2759"/>
<accession>R8BG72</accession>
<evidence type="ECO:0000256" key="1">
    <source>
        <dbReference type="SAM" id="MobiDB-lite"/>
    </source>
</evidence>
<dbReference type="Proteomes" id="UP000014074">
    <property type="component" value="Unassembled WGS sequence"/>
</dbReference>
<dbReference type="RefSeq" id="XP_007916950.1">
    <property type="nucleotide sequence ID" value="XM_007918759.1"/>
</dbReference>
<dbReference type="EMBL" id="KB933223">
    <property type="protein sequence ID" value="EON98295.1"/>
    <property type="molecule type" value="Genomic_DNA"/>
</dbReference>
<sequence length="515" mass="56053">MSFAIGPFTQQAIKSRPCTQVVAKVNSTLPVANYVPDTSNFYRIAAGEWEVEVDMKGTMINGLTNPQGNDTAVIASCPTGNCTFPDYGTGVTHASIGMCSKCIDTTSLISPPNDVGNISLPDGTTINFGSDAPWLTVRMSNLSYAQSMFSADFAEAAPSALANISILSVSQSTCTNSSSGLTCPHDWSNNTYAGTADAVATSCTIYPCLRSYFGSVTSGILDERVVSTKPAPFNFFETNESYSYIIYNYTALRSPCVLDGAVYTDTNVSNAPHTADRRFVTINIDGRNITAPDECLYKLYGVYGQALQAFMYTLFNGRCNYNARQGGELWCPNWWWLSPLYSERNASFASLSRQIDDFATAITNKFRSTGSGNYVPRAIDALAVVAQGQVFETTVCTYLDWRWLLLPGGLVIASALLLVWMVMRNYGEPGQPVWKGNVLPLLFFGLRNGIGGPGPQTQASQPRLMELDEIQDLARTMIVKYHTGPQPGFDVGPGDDGGQVRRDRDIDMDSLLGDR</sequence>